<evidence type="ECO:0000313" key="1">
    <source>
        <dbReference type="EMBL" id="MBD8064005.1"/>
    </source>
</evidence>
<keyword evidence="2" id="KW-1185">Reference proteome</keyword>
<dbReference type="EMBL" id="JACYFU010000001">
    <property type="protein sequence ID" value="MBD8064005.1"/>
    <property type="molecule type" value="Genomic_DNA"/>
</dbReference>
<gene>
    <name evidence="1" type="ORF">IC608_00760</name>
</gene>
<comment type="caution">
    <text evidence="1">The sequence shown here is derived from an EMBL/GenBank/DDBJ whole genome shotgun (WGS) entry which is preliminary data.</text>
</comment>
<dbReference type="InterPro" id="IPR032347">
    <property type="entry name" value="DUF4864"/>
</dbReference>
<sequence length="138" mass="14703">MRAITGLVLGLMLAAPTLGQQQSETPWQDVVTAQIEALRLGDGAAALALAGKPFQDTYSDPGKFFSDIVAAGYAPIVQSVSHSFGVFRQIGPDHVAQEVRFFGADDVLFEAVYDMVEEPGRGWTVHGVVLRRAATIGA</sequence>
<name>A0A927INZ7_9HYPH</name>
<organism evidence="1 2">
    <name type="scientific">Devosia oryzisoli</name>
    <dbReference type="NCBI Taxonomy" id="2774138"/>
    <lineage>
        <taxon>Bacteria</taxon>
        <taxon>Pseudomonadati</taxon>
        <taxon>Pseudomonadota</taxon>
        <taxon>Alphaproteobacteria</taxon>
        <taxon>Hyphomicrobiales</taxon>
        <taxon>Devosiaceae</taxon>
        <taxon>Devosia</taxon>
    </lineage>
</organism>
<dbReference type="Pfam" id="PF16156">
    <property type="entry name" value="DUF4864"/>
    <property type="match status" value="1"/>
</dbReference>
<protein>
    <submittedName>
        <fullName evidence="1">DUF4864 domain-containing protein</fullName>
    </submittedName>
</protein>
<proteinExistence type="predicted"/>
<evidence type="ECO:0000313" key="2">
    <source>
        <dbReference type="Proteomes" id="UP000654108"/>
    </source>
</evidence>
<reference evidence="1" key="1">
    <citation type="submission" date="2020-09" db="EMBL/GenBank/DDBJ databases">
        <title>Genome seq and assembly of Devosia sp.</title>
        <authorList>
            <person name="Chhetri G."/>
        </authorList>
    </citation>
    <scope>NUCLEOTIDE SEQUENCE</scope>
    <source>
        <strain evidence="1">PTR5</strain>
    </source>
</reference>
<accession>A0A927INZ7</accession>
<dbReference type="Proteomes" id="UP000654108">
    <property type="component" value="Unassembled WGS sequence"/>
</dbReference>
<dbReference type="RefSeq" id="WP_191772128.1">
    <property type="nucleotide sequence ID" value="NZ_JACYFU010000001.1"/>
</dbReference>
<dbReference type="AlphaFoldDB" id="A0A927INZ7"/>